<feature type="compositionally biased region" description="Basic and acidic residues" evidence="1">
    <location>
        <begin position="114"/>
        <end position="130"/>
    </location>
</feature>
<dbReference type="Proteomes" id="UP001500879">
    <property type="component" value="Unassembled WGS sequence"/>
</dbReference>
<evidence type="ECO:0000313" key="2">
    <source>
        <dbReference type="EMBL" id="GAA0408927.1"/>
    </source>
</evidence>
<name>A0ABP3IKU1_9ACTN</name>
<reference evidence="3" key="1">
    <citation type="journal article" date="2019" name="Int. J. Syst. Evol. Microbiol.">
        <title>The Global Catalogue of Microorganisms (GCM) 10K type strain sequencing project: providing services to taxonomists for standard genome sequencing and annotation.</title>
        <authorList>
            <consortium name="The Broad Institute Genomics Platform"/>
            <consortium name="The Broad Institute Genome Sequencing Center for Infectious Disease"/>
            <person name="Wu L."/>
            <person name="Ma J."/>
        </authorList>
    </citation>
    <scope>NUCLEOTIDE SEQUENCE [LARGE SCALE GENOMIC DNA]</scope>
    <source>
        <strain evidence="3">JCM 4788</strain>
    </source>
</reference>
<gene>
    <name evidence="2" type="ORF">GCM10010357_32430</name>
</gene>
<feature type="region of interest" description="Disordered" evidence="1">
    <location>
        <begin position="1"/>
        <end position="251"/>
    </location>
</feature>
<sequence>MVPHHLGQGQARTVRAGGQLAERRALGHLGAQQQPGHRQQPRRPERHPPAPRAELLVRESGGESQGDAVGEEETRGRPELRHARPEHAAVCRGVLRGQQDRAAPLAAEPEPLEEAQRQQEHRGADADRGVGGDQADADGGDPGQQQGRDEDGPPAPAVAEVAEERRAQRPGDEPRAEGAEGREGAQHGRDGGEEERAEDQRRRGAVGEEVVELDGRPGEGCGRHTEHGRRAVMVHVPSNFPFPGGKRGAWR</sequence>
<feature type="compositionally biased region" description="Basic and acidic residues" evidence="1">
    <location>
        <begin position="162"/>
        <end position="191"/>
    </location>
</feature>
<evidence type="ECO:0000313" key="3">
    <source>
        <dbReference type="Proteomes" id="UP001500879"/>
    </source>
</evidence>
<keyword evidence="3" id="KW-1185">Reference proteome</keyword>
<evidence type="ECO:0000256" key="1">
    <source>
        <dbReference type="SAM" id="MobiDB-lite"/>
    </source>
</evidence>
<comment type="caution">
    <text evidence="2">The sequence shown here is derived from an EMBL/GenBank/DDBJ whole genome shotgun (WGS) entry which is preliminary data.</text>
</comment>
<feature type="compositionally biased region" description="Basic and acidic residues" evidence="1">
    <location>
        <begin position="213"/>
        <end position="229"/>
    </location>
</feature>
<proteinExistence type="predicted"/>
<dbReference type="EMBL" id="BAAABX010000035">
    <property type="protein sequence ID" value="GAA0408927.1"/>
    <property type="molecule type" value="Genomic_DNA"/>
</dbReference>
<feature type="compositionally biased region" description="Basic and acidic residues" evidence="1">
    <location>
        <begin position="72"/>
        <end position="89"/>
    </location>
</feature>
<accession>A0ABP3IKU1</accession>
<organism evidence="2 3">
    <name type="scientific">Streptomyces luteireticuli</name>
    <dbReference type="NCBI Taxonomy" id="173858"/>
    <lineage>
        <taxon>Bacteria</taxon>
        <taxon>Bacillati</taxon>
        <taxon>Actinomycetota</taxon>
        <taxon>Actinomycetes</taxon>
        <taxon>Kitasatosporales</taxon>
        <taxon>Streptomycetaceae</taxon>
        <taxon>Streptomyces</taxon>
    </lineage>
</organism>
<protein>
    <submittedName>
        <fullName evidence="2">Uncharacterized protein</fullName>
    </submittedName>
</protein>